<feature type="compositionally biased region" description="Low complexity" evidence="1">
    <location>
        <begin position="421"/>
        <end position="431"/>
    </location>
</feature>
<feature type="compositionally biased region" description="Basic and acidic residues" evidence="1">
    <location>
        <begin position="375"/>
        <end position="387"/>
    </location>
</feature>
<gene>
    <name evidence="2" type="ORF">NDES1114_LOCUS35154</name>
</gene>
<dbReference type="AlphaFoldDB" id="A0A7S1W909"/>
<feature type="compositionally biased region" description="Low complexity" evidence="1">
    <location>
        <begin position="804"/>
        <end position="832"/>
    </location>
</feature>
<protein>
    <submittedName>
        <fullName evidence="2">Uncharacterized protein</fullName>
    </submittedName>
</protein>
<sequence length="850" mass="89903">MADASPNPQTPRKSGQRSSGVPSPMEAARLSTPGSRLSERAAAFESPSRAAKSLSQGEMPTDPDYEERLRNIALYAEKMLLVDMAAQPAPLDEARIVPFAYLATDPYVLAQTDGDAQVCYHALQVTQNLTVETDGVTGAQWIGANVDGEWPTNATLVARVPYSAAQDPLQVVAALQRFTGQPIMNVKPAAKGDGFADAVTPSVMTPECAPQRASKSPVVEEVTRYWQLHFSCGAAAIAAHKDFSDADSLVLANGAVAEIRWKLTSRAAQSRIDSVFPILGEQRARQRPSIPLSGFILRRPPKYGAQGQPHSSRGRSGRRSQSAGASRARSSATEATRAAAPRNANNNARGGSKQRQNNKRKPQSAAARSRTAQPSERREPLDGDVRQMRAMRRPPQTPPRGMSRAQQEEAGLVPPAPAAQPRPAAFAAQAAPTPPPSQEQSRQPRQPRASLPSANRHASLPPPARTAPKPAGGHNDSTGTTSKPSSPTRTHKPYELTPPQNGEAMPPPPSSSHFDGRRPSGQRQSAGAGNDGAADASFGRYPPESAYGDNGGGGYGYGYAKYDPYFVDPMDPPPQLRDAMHLAPADRAAAFARYYREVEASLRRAAAPSSYDSRPPPAYEGTLDLQRKAEAKAEPAAAAAEASDEDDDEDLTTTGDMSERTRLSRREKKERRLQKAARAEAAARAKAAKAADGDADQQEAAAEDGPEEHRRKTRGTRAGANRRRGPKNKRDTPETQPTVRSSAVAESSNSADTLEPPAATAPGPSPPVTEEVPAAAAGAPSFADLLRERAAAPARKSPVAVQQAAANGAASAGAGSTPNPSPGNSTTSAPTGARARRPNPKPAKVQARLS</sequence>
<feature type="compositionally biased region" description="Acidic residues" evidence="1">
    <location>
        <begin position="693"/>
        <end position="706"/>
    </location>
</feature>
<reference evidence="2" key="1">
    <citation type="submission" date="2021-01" db="EMBL/GenBank/DDBJ databases">
        <authorList>
            <person name="Corre E."/>
            <person name="Pelletier E."/>
            <person name="Niang G."/>
            <person name="Scheremetjew M."/>
            <person name="Finn R."/>
            <person name="Kale V."/>
            <person name="Holt S."/>
            <person name="Cochrane G."/>
            <person name="Meng A."/>
            <person name="Brown T."/>
            <person name="Cohen L."/>
        </authorList>
    </citation>
    <scope>NUCLEOTIDE SEQUENCE</scope>
    <source>
        <strain evidence="2">CCAP 1951/1</strain>
    </source>
</reference>
<evidence type="ECO:0000313" key="2">
    <source>
        <dbReference type="EMBL" id="CAD9155413.1"/>
    </source>
</evidence>
<feature type="compositionally biased region" description="Basic residues" evidence="1">
    <location>
        <begin position="711"/>
        <end position="727"/>
    </location>
</feature>
<feature type="compositionally biased region" description="Low complexity" evidence="1">
    <location>
        <begin position="756"/>
        <end position="781"/>
    </location>
</feature>
<accession>A0A7S1W909</accession>
<feature type="compositionally biased region" description="Polar residues" evidence="1">
    <location>
        <begin position="734"/>
        <end position="752"/>
    </location>
</feature>
<feature type="compositionally biased region" description="Low complexity" evidence="1">
    <location>
        <begin position="319"/>
        <end position="351"/>
    </location>
</feature>
<feature type="compositionally biased region" description="Low complexity" evidence="1">
    <location>
        <begin position="526"/>
        <end position="536"/>
    </location>
</feature>
<proteinExistence type="predicted"/>
<name>A0A7S1W909_NEODS</name>
<evidence type="ECO:0000256" key="1">
    <source>
        <dbReference type="SAM" id="MobiDB-lite"/>
    </source>
</evidence>
<feature type="compositionally biased region" description="Acidic residues" evidence="1">
    <location>
        <begin position="642"/>
        <end position="651"/>
    </location>
</feature>
<feature type="compositionally biased region" description="Polar residues" evidence="1">
    <location>
        <begin position="1"/>
        <end position="21"/>
    </location>
</feature>
<dbReference type="EMBL" id="HBGF01052527">
    <property type="protein sequence ID" value="CAD9155413.1"/>
    <property type="molecule type" value="Transcribed_RNA"/>
</dbReference>
<feature type="region of interest" description="Disordered" evidence="1">
    <location>
        <begin position="1"/>
        <end position="64"/>
    </location>
</feature>
<organism evidence="2">
    <name type="scientific">Neobodo designis</name>
    <name type="common">Flagellated protozoan</name>
    <name type="synonym">Bodo designis</name>
    <dbReference type="NCBI Taxonomy" id="312471"/>
    <lineage>
        <taxon>Eukaryota</taxon>
        <taxon>Discoba</taxon>
        <taxon>Euglenozoa</taxon>
        <taxon>Kinetoplastea</taxon>
        <taxon>Metakinetoplastina</taxon>
        <taxon>Neobodonida</taxon>
        <taxon>Neobodo</taxon>
    </lineage>
</organism>
<feature type="compositionally biased region" description="Basic residues" evidence="1">
    <location>
        <begin position="665"/>
        <end position="675"/>
    </location>
</feature>
<feature type="compositionally biased region" description="Low complexity" evidence="1">
    <location>
        <begin position="438"/>
        <end position="453"/>
    </location>
</feature>
<feature type="region of interest" description="Disordered" evidence="1">
    <location>
        <begin position="290"/>
        <end position="554"/>
    </location>
</feature>
<feature type="compositionally biased region" description="Low complexity" evidence="1">
    <location>
        <begin position="477"/>
        <end position="488"/>
    </location>
</feature>
<feature type="region of interest" description="Disordered" evidence="1">
    <location>
        <begin position="602"/>
        <end position="850"/>
    </location>
</feature>